<dbReference type="RefSeq" id="WP_109764808.1">
    <property type="nucleotide sequence ID" value="NZ_QGGU01000013.1"/>
</dbReference>
<evidence type="ECO:0000256" key="1">
    <source>
        <dbReference type="SAM" id="SignalP"/>
    </source>
</evidence>
<protein>
    <submittedName>
        <fullName evidence="2">Uncharacterized protein</fullName>
    </submittedName>
</protein>
<keyword evidence="1" id="KW-0732">Signal</keyword>
<dbReference type="AlphaFoldDB" id="A0A316FE78"/>
<feature type="signal peptide" evidence="1">
    <location>
        <begin position="1"/>
        <end position="18"/>
    </location>
</feature>
<feature type="chain" id="PRO_5016399821" evidence="1">
    <location>
        <begin position="19"/>
        <end position="127"/>
    </location>
</feature>
<accession>A0A316FE78</accession>
<proteinExistence type="predicted"/>
<keyword evidence="3" id="KW-1185">Reference proteome</keyword>
<evidence type="ECO:0000313" key="3">
    <source>
        <dbReference type="Proteomes" id="UP000245790"/>
    </source>
</evidence>
<sequence>MKYLMKLCVIVCSVFCLMACKPSISNIESGAMTQPTPKIVIYDKKKKVKRGVVSDPEDAEKIVKMIEQREKVLLKRLPIFKYEIEIANKGKNIIWLFSKDGIIQRKGAKGSELHQIKKPELIAKYIK</sequence>
<dbReference type="EMBL" id="QGGU01000013">
    <property type="protein sequence ID" value="PWK46372.1"/>
    <property type="molecule type" value="Genomic_DNA"/>
</dbReference>
<comment type="caution">
    <text evidence="2">The sequence shown here is derived from an EMBL/GenBank/DDBJ whole genome shotgun (WGS) entry which is preliminary data.</text>
</comment>
<dbReference type="Proteomes" id="UP000245790">
    <property type="component" value="Unassembled WGS sequence"/>
</dbReference>
<organism evidence="2 3">
    <name type="scientific">Pleionea mediterranea</name>
    <dbReference type="NCBI Taxonomy" id="523701"/>
    <lineage>
        <taxon>Bacteria</taxon>
        <taxon>Pseudomonadati</taxon>
        <taxon>Pseudomonadota</taxon>
        <taxon>Gammaproteobacteria</taxon>
        <taxon>Oceanospirillales</taxon>
        <taxon>Pleioneaceae</taxon>
        <taxon>Pleionea</taxon>
    </lineage>
</organism>
<dbReference type="OrthoDB" id="9958352at2"/>
<gene>
    <name evidence="2" type="ORF">C8D97_11357</name>
</gene>
<reference evidence="2 3" key="1">
    <citation type="submission" date="2018-05" db="EMBL/GenBank/DDBJ databases">
        <title>Genomic Encyclopedia of Type Strains, Phase IV (KMG-IV): sequencing the most valuable type-strain genomes for metagenomic binning, comparative biology and taxonomic classification.</title>
        <authorList>
            <person name="Goeker M."/>
        </authorList>
    </citation>
    <scope>NUCLEOTIDE SEQUENCE [LARGE SCALE GENOMIC DNA]</scope>
    <source>
        <strain evidence="2 3">DSM 25350</strain>
    </source>
</reference>
<name>A0A316FE78_9GAMM</name>
<evidence type="ECO:0000313" key="2">
    <source>
        <dbReference type="EMBL" id="PWK46372.1"/>
    </source>
</evidence>